<gene>
    <name evidence="3" type="ORF">R3P38DRAFT_1876539</name>
</gene>
<dbReference type="EMBL" id="JAWWNJ010000009">
    <property type="protein sequence ID" value="KAK7048742.1"/>
    <property type="molecule type" value="Genomic_DNA"/>
</dbReference>
<keyword evidence="1" id="KW-1133">Transmembrane helix</keyword>
<proteinExistence type="predicted"/>
<feature type="transmembrane region" description="Helical" evidence="1">
    <location>
        <begin position="87"/>
        <end position="110"/>
    </location>
</feature>
<feature type="transmembrane region" description="Helical" evidence="1">
    <location>
        <begin position="192"/>
        <end position="215"/>
    </location>
</feature>
<dbReference type="Pfam" id="PF20152">
    <property type="entry name" value="DUF6534"/>
    <property type="match status" value="1"/>
</dbReference>
<comment type="caution">
    <text evidence="3">The sequence shown here is derived from an EMBL/GenBank/DDBJ whole genome shotgun (WGS) entry which is preliminary data.</text>
</comment>
<dbReference type="InterPro" id="IPR045339">
    <property type="entry name" value="DUF6534"/>
</dbReference>
<feature type="transmembrane region" description="Helical" evidence="1">
    <location>
        <begin position="117"/>
        <end position="142"/>
    </location>
</feature>
<organism evidence="3 4">
    <name type="scientific">Favolaschia claudopus</name>
    <dbReference type="NCBI Taxonomy" id="2862362"/>
    <lineage>
        <taxon>Eukaryota</taxon>
        <taxon>Fungi</taxon>
        <taxon>Dikarya</taxon>
        <taxon>Basidiomycota</taxon>
        <taxon>Agaricomycotina</taxon>
        <taxon>Agaricomycetes</taxon>
        <taxon>Agaricomycetidae</taxon>
        <taxon>Agaricales</taxon>
        <taxon>Marasmiineae</taxon>
        <taxon>Mycenaceae</taxon>
        <taxon>Favolaschia</taxon>
    </lineage>
</organism>
<keyword evidence="1" id="KW-0812">Transmembrane</keyword>
<evidence type="ECO:0000313" key="4">
    <source>
        <dbReference type="Proteomes" id="UP001362999"/>
    </source>
</evidence>
<sequence>MAAGQIAISYGVQITASWFNMLLYTLEIVMCLRYFQRSAFRPVPHKIGIGAMLLFDTICTIAVDAQVFVTFLIFIGKEPLESLKVPASLSIFFTYCTAVIEQLFLCHLYFILTRKRFVSIFLAVLGLTHLGITFGAATWLVKDPANPFIYKLTAIGAIACVIVDLLIALCLGYEWFKIRRSRSSNSNLLRRVFFLSITSGGIVASTTLIMMILFLKGSIGWDFLFSCQGRIYALCLLFNFLSGSGSSSSSEGTFDIEQFPAPLPTGEKRGSASLHSNTSEDFLITKELPPLPDAHKRQRFTLTHTFSPSGVIWSLQSETPPVPPTLVNASQNRIEGR</sequence>
<name>A0AAW0DC56_9AGAR</name>
<protein>
    <recommendedName>
        <fullName evidence="2">DUF6534 domain-containing protein</fullName>
    </recommendedName>
</protein>
<feature type="transmembrane region" description="Helical" evidence="1">
    <location>
        <begin position="47"/>
        <end position="75"/>
    </location>
</feature>
<accession>A0AAW0DC56</accession>
<feature type="transmembrane region" description="Helical" evidence="1">
    <location>
        <begin position="18"/>
        <end position="35"/>
    </location>
</feature>
<keyword evidence="4" id="KW-1185">Reference proteome</keyword>
<evidence type="ECO:0000256" key="1">
    <source>
        <dbReference type="SAM" id="Phobius"/>
    </source>
</evidence>
<evidence type="ECO:0000313" key="3">
    <source>
        <dbReference type="EMBL" id="KAK7048742.1"/>
    </source>
</evidence>
<reference evidence="3 4" key="1">
    <citation type="journal article" date="2024" name="J Genomics">
        <title>Draft genome sequencing and assembly of Favolaschia claudopus CIRM-BRFM 2984 isolated from oak limbs.</title>
        <authorList>
            <person name="Navarro D."/>
            <person name="Drula E."/>
            <person name="Chaduli D."/>
            <person name="Cazenave R."/>
            <person name="Ahrendt S."/>
            <person name="Wang J."/>
            <person name="Lipzen A."/>
            <person name="Daum C."/>
            <person name="Barry K."/>
            <person name="Grigoriev I.V."/>
            <person name="Favel A."/>
            <person name="Rosso M.N."/>
            <person name="Martin F."/>
        </authorList>
    </citation>
    <scope>NUCLEOTIDE SEQUENCE [LARGE SCALE GENOMIC DNA]</scope>
    <source>
        <strain evidence="3 4">CIRM-BRFM 2984</strain>
    </source>
</reference>
<evidence type="ECO:0000259" key="2">
    <source>
        <dbReference type="Pfam" id="PF20152"/>
    </source>
</evidence>
<dbReference type="Proteomes" id="UP001362999">
    <property type="component" value="Unassembled WGS sequence"/>
</dbReference>
<keyword evidence="1" id="KW-0472">Membrane</keyword>
<feature type="transmembrane region" description="Helical" evidence="1">
    <location>
        <begin position="148"/>
        <end position="171"/>
    </location>
</feature>
<feature type="domain" description="DUF6534" evidence="2">
    <location>
        <begin position="161"/>
        <end position="240"/>
    </location>
</feature>
<dbReference type="AlphaFoldDB" id="A0AAW0DC56"/>